<keyword evidence="4" id="KW-1185">Reference proteome</keyword>
<organism evidence="3 4">
    <name type="scientific">Stylophora pistillata</name>
    <name type="common">Smooth cauliflower coral</name>
    <dbReference type="NCBI Taxonomy" id="50429"/>
    <lineage>
        <taxon>Eukaryota</taxon>
        <taxon>Metazoa</taxon>
        <taxon>Cnidaria</taxon>
        <taxon>Anthozoa</taxon>
        <taxon>Hexacorallia</taxon>
        <taxon>Scleractinia</taxon>
        <taxon>Astrocoeniina</taxon>
        <taxon>Pocilloporidae</taxon>
        <taxon>Stylophora</taxon>
    </lineage>
</organism>
<dbReference type="InterPro" id="IPR008936">
    <property type="entry name" value="Rho_GTPase_activation_prot"/>
</dbReference>
<protein>
    <submittedName>
        <fullName evidence="3">Ras GTPase-activating protein 1</fullName>
    </submittedName>
</protein>
<dbReference type="SMART" id="SM00323">
    <property type="entry name" value="RasGAP"/>
    <property type="match status" value="1"/>
</dbReference>
<dbReference type="OrthoDB" id="1562946at2759"/>
<dbReference type="InterPro" id="IPR023152">
    <property type="entry name" value="RasGAP_CS"/>
</dbReference>
<dbReference type="PROSITE" id="PS00509">
    <property type="entry name" value="RAS_GTPASE_ACTIV_1"/>
    <property type="match status" value="1"/>
</dbReference>
<evidence type="ECO:0000313" key="4">
    <source>
        <dbReference type="Proteomes" id="UP000225706"/>
    </source>
</evidence>
<dbReference type="EMBL" id="LSMT01000207">
    <property type="protein sequence ID" value="PFX23442.1"/>
    <property type="molecule type" value="Genomic_DNA"/>
</dbReference>
<accession>A0A2B4S4K2</accession>
<proteinExistence type="predicted"/>
<gene>
    <name evidence="3" type="primary">Rasa1</name>
    <name evidence="3" type="ORF">AWC38_SpisGene12008</name>
</gene>
<dbReference type="PROSITE" id="PS50018">
    <property type="entry name" value="RAS_GTPASE_ACTIV_2"/>
    <property type="match status" value="1"/>
</dbReference>
<evidence type="ECO:0000256" key="1">
    <source>
        <dbReference type="ARBA" id="ARBA00022468"/>
    </source>
</evidence>
<dbReference type="Gene3D" id="1.10.506.10">
    <property type="entry name" value="GTPase Activation - p120gap, domain 1"/>
    <property type="match status" value="1"/>
</dbReference>
<evidence type="ECO:0000313" key="3">
    <source>
        <dbReference type="EMBL" id="PFX23442.1"/>
    </source>
</evidence>
<name>A0A2B4S4K2_STYPI</name>
<dbReference type="GO" id="GO:0005096">
    <property type="term" value="F:GTPase activator activity"/>
    <property type="evidence" value="ECO:0007669"/>
    <property type="project" value="UniProtKB-KW"/>
</dbReference>
<dbReference type="InterPro" id="IPR039360">
    <property type="entry name" value="Ras_GTPase"/>
</dbReference>
<sequence>MEHAQGIKKEVRRCQIEKLEDEIRNQRWQGRLVTTRLEDESLSADGCFWWLTEWKNCPSHTIAGLVELYEQLLPTRVYTSQKTHTSGHEGEVRCRLCGKAPESVAHILSGCSALAQSKYLSRHDAALKVLFYQLLYDEGFIDEIPPWYSPDKPKPVYESENVKAYWDVPIYADQQEVRCNRVDARIVNHMCKRVVTLEMSCPWVNNRTRKDEEKTLKYGPLRWELRQQFPGYEVKQYNIIMDALGGWSRELDVMMRELVGGRSTDVLRKMQRAVLSGTLNIARTFKAFSRRIRKLEVKVSGCHAKFTLANRTTVRNIAVVFVTEWEKATTADAAKENQKYGALGFLFLRLICPAIMNPRICNMMSESPSSCAARTLTLVAKCLQNLANLVEFGVKESFMTPVNPFILRNKEKMINFLDELASVTQTPPITEQVSSDPSRDLAALHDICWTYKSELQQLSQTQPGLKKLLAVTETLRQREEQFLQENSSLTNRTEKLV</sequence>
<feature type="domain" description="Ras-GAP" evidence="2">
    <location>
        <begin position="344"/>
        <end position="388"/>
    </location>
</feature>
<dbReference type="InterPro" id="IPR001936">
    <property type="entry name" value="RasGAP_dom"/>
</dbReference>
<dbReference type="Proteomes" id="UP000225706">
    <property type="component" value="Unassembled WGS sequence"/>
</dbReference>
<keyword evidence="1" id="KW-0343">GTPase activation</keyword>
<evidence type="ECO:0000259" key="2">
    <source>
        <dbReference type="PROSITE" id="PS50018"/>
    </source>
</evidence>
<dbReference type="STRING" id="50429.A0A2B4S4K2"/>
<dbReference type="Pfam" id="PF00616">
    <property type="entry name" value="RasGAP"/>
    <property type="match status" value="1"/>
</dbReference>
<dbReference type="PANTHER" id="PTHR10194:SF146">
    <property type="entry name" value="RAS GTPASE-ACTIVATING PROTEIN 1"/>
    <property type="match status" value="1"/>
</dbReference>
<comment type="caution">
    <text evidence="3">The sequence shown here is derived from an EMBL/GenBank/DDBJ whole genome shotgun (WGS) entry which is preliminary data.</text>
</comment>
<reference evidence="4" key="1">
    <citation type="journal article" date="2017" name="bioRxiv">
        <title>Comparative analysis of the genomes of Stylophora pistillata and Acropora digitifera provides evidence for extensive differences between species of corals.</title>
        <authorList>
            <person name="Voolstra C.R."/>
            <person name="Li Y."/>
            <person name="Liew Y.J."/>
            <person name="Baumgarten S."/>
            <person name="Zoccola D."/>
            <person name="Flot J.-F."/>
            <person name="Tambutte S."/>
            <person name="Allemand D."/>
            <person name="Aranda M."/>
        </authorList>
    </citation>
    <scope>NUCLEOTIDE SEQUENCE [LARGE SCALE GENOMIC DNA]</scope>
</reference>
<dbReference type="PANTHER" id="PTHR10194">
    <property type="entry name" value="RAS GTPASE-ACTIVATING PROTEINS"/>
    <property type="match status" value="1"/>
</dbReference>
<dbReference type="AlphaFoldDB" id="A0A2B4S4K2"/>
<dbReference type="SUPFAM" id="SSF48350">
    <property type="entry name" value="GTPase activation domain, GAP"/>
    <property type="match status" value="1"/>
</dbReference>